<dbReference type="PANTHER" id="PTHR36159:SF1">
    <property type="entry name" value="RETROVIRUS-RELATED POL POLYPROTEIN FROM TRANSPOSON 412-LIKE PROTEIN"/>
    <property type="match status" value="1"/>
</dbReference>
<comment type="caution">
    <text evidence="2">The sequence shown here is derived from an EMBL/GenBank/DDBJ whole genome shotgun (WGS) entry which is preliminary data.</text>
</comment>
<dbReference type="Proteomes" id="UP001162156">
    <property type="component" value="Unassembled WGS sequence"/>
</dbReference>
<sequence length="293" mass="33898">MELLNITNQPFSGNSIEDYQFHTYQPNISGTLDYNDETRIPIQDLDAYTAPCNSYLYIEGKLTQEDGSATTKLEFINNAIAFLFREIRYEMNGIVIDSVRNVGLVSTLKNYLSYNENESVFMQNAGWFPKKKTSTSEKIIADVNGNFNVCIPLKLLVGFFEDFRKLIINMRQELVLIRNSNDVDSVTSIDDTQKPKITINKLFWKVPHVTLSISEQLRINKITNRNVELPIKFRSWELIEYPSLPTSNRHTWPVKTSTKVETPRHVIIAFQKDRKGKITSDMSKFDNCDLKKY</sequence>
<feature type="domain" description="Double jelly roll-like" evidence="1">
    <location>
        <begin position="76"/>
        <end position="291"/>
    </location>
</feature>
<name>A0AAV8WZ01_9CUCU</name>
<organism evidence="2 3">
    <name type="scientific">Rhamnusium bicolor</name>
    <dbReference type="NCBI Taxonomy" id="1586634"/>
    <lineage>
        <taxon>Eukaryota</taxon>
        <taxon>Metazoa</taxon>
        <taxon>Ecdysozoa</taxon>
        <taxon>Arthropoda</taxon>
        <taxon>Hexapoda</taxon>
        <taxon>Insecta</taxon>
        <taxon>Pterygota</taxon>
        <taxon>Neoptera</taxon>
        <taxon>Endopterygota</taxon>
        <taxon>Coleoptera</taxon>
        <taxon>Polyphaga</taxon>
        <taxon>Cucujiformia</taxon>
        <taxon>Chrysomeloidea</taxon>
        <taxon>Cerambycidae</taxon>
        <taxon>Lepturinae</taxon>
        <taxon>Rhagiini</taxon>
        <taxon>Rhamnusium</taxon>
    </lineage>
</organism>
<keyword evidence="3" id="KW-1185">Reference proteome</keyword>
<gene>
    <name evidence="2" type="ORF">NQ314_015197</name>
</gene>
<evidence type="ECO:0000313" key="2">
    <source>
        <dbReference type="EMBL" id="KAJ8931855.1"/>
    </source>
</evidence>
<dbReference type="InterPro" id="IPR049512">
    <property type="entry name" value="DJR-like_dom"/>
</dbReference>
<dbReference type="EMBL" id="JANEYF010004212">
    <property type="protein sequence ID" value="KAJ8931855.1"/>
    <property type="molecule type" value="Genomic_DNA"/>
</dbReference>
<reference evidence="2" key="1">
    <citation type="journal article" date="2023" name="Insect Mol. Biol.">
        <title>Genome sequencing provides insights into the evolution of gene families encoding plant cell wall-degrading enzymes in longhorned beetles.</title>
        <authorList>
            <person name="Shin N.R."/>
            <person name="Okamura Y."/>
            <person name="Kirsch R."/>
            <person name="Pauchet Y."/>
        </authorList>
    </citation>
    <scope>NUCLEOTIDE SEQUENCE</scope>
    <source>
        <strain evidence="2">RBIC_L_NR</strain>
    </source>
</reference>
<accession>A0AAV8WZ01</accession>
<dbReference type="Pfam" id="PF21738">
    <property type="entry name" value="DJR-like_dom"/>
    <property type="match status" value="1"/>
</dbReference>
<dbReference type="AlphaFoldDB" id="A0AAV8WZ01"/>
<protein>
    <recommendedName>
        <fullName evidence="1">Double jelly roll-like domain-containing protein</fullName>
    </recommendedName>
</protein>
<dbReference type="PANTHER" id="PTHR36159">
    <property type="entry name" value="PROTEIN CBG23766"/>
    <property type="match status" value="1"/>
</dbReference>
<evidence type="ECO:0000313" key="3">
    <source>
        <dbReference type="Proteomes" id="UP001162156"/>
    </source>
</evidence>
<evidence type="ECO:0000259" key="1">
    <source>
        <dbReference type="Pfam" id="PF21738"/>
    </source>
</evidence>
<proteinExistence type="predicted"/>